<gene>
    <name evidence="2" type="ORF">VP01_2515g1</name>
</gene>
<sequence length="622" mass="71668">MLCYKKIEEKQLVSKAYLRARGKTPQCIFQAVSLCARDLRSPPSDRFRRAGDWRFVPDLRFGGAGVEPDCQAHAKEFPRTKDLPNDDNYEEPRVGCWLAEPSSQEQWRQFIDWSHPELNEAILPSTASSSMADHHWLWLKNYDHGRILTAIPDHPLQPDSHTDPTGMGATLCDWVNAVDDCLNQPHEEITLSEYNPPPSLGASQISDGFHHTLGSSFTNPAFASWYPAWPSMTTTTTTNQSKRKSPPRIHLPPGPLIHTQLSASHLRPIWIPVPSDIQYDHCQPYLDSASKPPSQGPTRRRKIQLQNALGEPTDSLGSVQGREMLPTEPPEKLQSQALMKFDASLFQLVRFSDDTSEELHVQQKDIDLIRGVINLFPSKLLIIPERKFLHFYQFYELRHRESKDRPSRQGMPTNVAYSNRRGRLTKQLKEFSRHAKFWYDRWFAITRTNFIINPHVAHYAFLSLYRCVTIHSLYLLYVEIIFWIVPREAKSVTLAIELKLAHEAFERLSKAAQKRAASKDAMDSFNDTAEKTRDEEADRLLNHLAEKLKGQDAGRGIFGTFHRLWIYLEFWMDTNRPGIFKALILTKNLSSRFKSFFMDLFFYSYTALHQRCLSQQATLVTS</sequence>
<keyword evidence="3" id="KW-1185">Reference proteome</keyword>
<reference evidence="2 3" key="1">
    <citation type="submission" date="2015-08" db="EMBL/GenBank/DDBJ databases">
        <title>Next Generation Sequencing and Analysis of the Genome of Puccinia sorghi L Schw, the Causal Agent of Maize Common Rust.</title>
        <authorList>
            <person name="Rochi L."/>
            <person name="Burguener G."/>
            <person name="Darino M."/>
            <person name="Turjanski A."/>
            <person name="Kreff E."/>
            <person name="Dieguez M.J."/>
            <person name="Sacco F."/>
        </authorList>
    </citation>
    <scope>NUCLEOTIDE SEQUENCE [LARGE SCALE GENOMIC DNA]</scope>
    <source>
        <strain evidence="2 3">RO10H11247</strain>
    </source>
</reference>
<dbReference type="AlphaFoldDB" id="A0A0L6V5N5"/>
<dbReference type="EMBL" id="LAVV01007409">
    <property type="protein sequence ID" value="KNZ56029.1"/>
    <property type="molecule type" value="Genomic_DNA"/>
</dbReference>
<comment type="caution">
    <text evidence="2">The sequence shown here is derived from an EMBL/GenBank/DDBJ whole genome shotgun (WGS) entry which is preliminary data.</text>
</comment>
<name>A0A0L6V5N5_9BASI</name>
<feature type="region of interest" description="Disordered" evidence="1">
    <location>
        <begin position="306"/>
        <end position="330"/>
    </location>
</feature>
<feature type="region of interest" description="Disordered" evidence="1">
    <location>
        <begin position="234"/>
        <end position="253"/>
    </location>
</feature>
<proteinExistence type="predicted"/>
<organism evidence="2 3">
    <name type="scientific">Puccinia sorghi</name>
    <dbReference type="NCBI Taxonomy" id="27349"/>
    <lineage>
        <taxon>Eukaryota</taxon>
        <taxon>Fungi</taxon>
        <taxon>Dikarya</taxon>
        <taxon>Basidiomycota</taxon>
        <taxon>Pucciniomycotina</taxon>
        <taxon>Pucciniomycetes</taxon>
        <taxon>Pucciniales</taxon>
        <taxon>Pucciniaceae</taxon>
        <taxon>Puccinia</taxon>
    </lineage>
</organism>
<evidence type="ECO:0000313" key="2">
    <source>
        <dbReference type="EMBL" id="KNZ56029.1"/>
    </source>
</evidence>
<accession>A0A0L6V5N5</accession>
<protein>
    <submittedName>
        <fullName evidence="2">Uncharacterized protein</fullName>
    </submittedName>
</protein>
<dbReference type="VEuPathDB" id="FungiDB:VP01_2515g1"/>
<evidence type="ECO:0000313" key="3">
    <source>
        <dbReference type="Proteomes" id="UP000037035"/>
    </source>
</evidence>
<dbReference type="Proteomes" id="UP000037035">
    <property type="component" value="Unassembled WGS sequence"/>
</dbReference>
<dbReference type="STRING" id="27349.A0A0L6V5N5"/>
<evidence type="ECO:0000256" key="1">
    <source>
        <dbReference type="SAM" id="MobiDB-lite"/>
    </source>
</evidence>